<dbReference type="RefSeq" id="WP_179751655.1">
    <property type="nucleotide sequence ID" value="NZ_BAAAGN010000012.1"/>
</dbReference>
<feature type="region of interest" description="Disordered" evidence="1">
    <location>
        <begin position="124"/>
        <end position="143"/>
    </location>
</feature>
<accession>A0A7Y9DL24</accession>
<gene>
    <name evidence="2" type="ORF">BJ968_002117</name>
</gene>
<dbReference type="AlphaFoldDB" id="A0A7Y9DL24"/>
<name>A0A7Y9DL24_9ACTN</name>
<protein>
    <submittedName>
        <fullName evidence="2">Uncharacterized protein</fullName>
    </submittedName>
</protein>
<comment type="caution">
    <text evidence="2">The sequence shown here is derived from an EMBL/GenBank/DDBJ whole genome shotgun (WGS) entry which is preliminary data.</text>
</comment>
<reference evidence="2 3" key="1">
    <citation type="submission" date="2020-07" db="EMBL/GenBank/DDBJ databases">
        <title>Sequencing the genomes of 1000 actinobacteria strains.</title>
        <authorList>
            <person name="Klenk H.-P."/>
        </authorList>
    </citation>
    <scope>NUCLEOTIDE SEQUENCE [LARGE SCALE GENOMIC DNA]</scope>
    <source>
        <strain evidence="2 3">DSM 7487</strain>
    </source>
</reference>
<proteinExistence type="predicted"/>
<evidence type="ECO:0000313" key="3">
    <source>
        <dbReference type="Proteomes" id="UP000521922"/>
    </source>
</evidence>
<keyword evidence="3" id="KW-1185">Reference proteome</keyword>
<dbReference type="EMBL" id="JACCBB010000001">
    <property type="protein sequence ID" value="NYD22577.1"/>
    <property type="molecule type" value="Genomic_DNA"/>
</dbReference>
<dbReference type="Proteomes" id="UP000521922">
    <property type="component" value="Unassembled WGS sequence"/>
</dbReference>
<organism evidence="2 3">
    <name type="scientific">Kineococcus aurantiacus</name>
    <dbReference type="NCBI Taxonomy" id="37633"/>
    <lineage>
        <taxon>Bacteria</taxon>
        <taxon>Bacillati</taxon>
        <taxon>Actinomycetota</taxon>
        <taxon>Actinomycetes</taxon>
        <taxon>Kineosporiales</taxon>
        <taxon>Kineosporiaceae</taxon>
        <taxon>Kineococcus</taxon>
    </lineage>
</organism>
<evidence type="ECO:0000313" key="2">
    <source>
        <dbReference type="EMBL" id="NYD22577.1"/>
    </source>
</evidence>
<sequence length="201" mass="22525">MTKLVDGTTEACILLRGNCLALSRQVTLPRQRIRNARLHHSFSSESRVVIAHDHTDSGGGSGEQRPGNNSDRRSSRHQLTLVGLFVNGPVKTSSGGILTIKSRPWRCTRRGWTRHLERRTRHEVIGKNNPQTRDRNQRSGKYQPDVSPFTAIEACIVCALSLRRAVMKTLVCAVVHELDPAPLLFRAGRNLFTFRLVGVRT</sequence>
<feature type="region of interest" description="Disordered" evidence="1">
    <location>
        <begin position="45"/>
        <end position="74"/>
    </location>
</feature>
<evidence type="ECO:0000256" key="1">
    <source>
        <dbReference type="SAM" id="MobiDB-lite"/>
    </source>
</evidence>